<protein>
    <submittedName>
        <fullName evidence="1">Uncharacterized protein</fullName>
    </submittedName>
</protein>
<proteinExistence type="predicted"/>
<dbReference type="EMBL" id="JAXCGZ010007976">
    <property type="protein sequence ID" value="KAK7078160.1"/>
    <property type="molecule type" value="Genomic_DNA"/>
</dbReference>
<name>A0AAN9AAM8_HALRR</name>
<accession>A0AAN9AAM8</accession>
<comment type="caution">
    <text evidence="1">The sequence shown here is derived from an EMBL/GenBank/DDBJ whole genome shotgun (WGS) entry which is preliminary data.</text>
</comment>
<sequence>YLPQISSGVIFEVVDFIGITTQGLLPPFPYAQMGGEDIKKWHFWSRDRYLLVENQLLYPWR</sequence>
<keyword evidence="2" id="KW-1185">Reference proteome</keyword>
<reference evidence="1 2" key="1">
    <citation type="submission" date="2023-11" db="EMBL/GenBank/DDBJ databases">
        <title>Halocaridina rubra genome assembly.</title>
        <authorList>
            <person name="Smith C."/>
        </authorList>
    </citation>
    <scope>NUCLEOTIDE SEQUENCE [LARGE SCALE GENOMIC DNA]</scope>
    <source>
        <strain evidence="1">EP-1</strain>
        <tissue evidence="1">Whole</tissue>
    </source>
</reference>
<evidence type="ECO:0000313" key="1">
    <source>
        <dbReference type="EMBL" id="KAK7078160.1"/>
    </source>
</evidence>
<organism evidence="1 2">
    <name type="scientific">Halocaridina rubra</name>
    <name type="common">Hawaiian red shrimp</name>
    <dbReference type="NCBI Taxonomy" id="373956"/>
    <lineage>
        <taxon>Eukaryota</taxon>
        <taxon>Metazoa</taxon>
        <taxon>Ecdysozoa</taxon>
        <taxon>Arthropoda</taxon>
        <taxon>Crustacea</taxon>
        <taxon>Multicrustacea</taxon>
        <taxon>Malacostraca</taxon>
        <taxon>Eumalacostraca</taxon>
        <taxon>Eucarida</taxon>
        <taxon>Decapoda</taxon>
        <taxon>Pleocyemata</taxon>
        <taxon>Caridea</taxon>
        <taxon>Atyoidea</taxon>
        <taxon>Atyidae</taxon>
        <taxon>Halocaridina</taxon>
    </lineage>
</organism>
<gene>
    <name evidence="1" type="ORF">SK128_002824</name>
</gene>
<feature type="non-terminal residue" evidence="1">
    <location>
        <position position="1"/>
    </location>
</feature>
<dbReference type="Proteomes" id="UP001381693">
    <property type="component" value="Unassembled WGS sequence"/>
</dbReference>
<dbReference type="AlphaFoldDB" id="A0AAN9AAM8"/>
<evidence type="ECO:0000313" key="2">
    <source>
        <dbReference type="Proteomes" id="UP001381693"/>
    </source>
</evidence>